<proteinExistence type="predicted"/>
<feature type="region of interest" description="Disordered" evidence="1">
    <location>
        <begin position="1"/>
        <end position="34"/>
    </location>
</feature>
<dbReference type="AlphaFoldDB" id="A0A9P8T422"/>
<dbReference type="InterPro" id="IPR050871">
    <property type="entry name" value="26S_Proteasome/COP9_Components"/>
</dbReference>
<comment type="caution">
    <text evidence="2">The sequence shown here is derived from an EMBL/GenBank/DDBJ whole genome shotgun (WGS) entry which is preliminary data.</text>
</comment>
<evidence type="ECO:0000313" key="2">
    <source>
        <dbReference type="EMBL" id="KAH3665311.1"/>
    </source>
</evidence>
<dbReference type="SMART" id="SM00753">
    <property type="entry name" value="PAM"/>
    <property type="match status" value="1"/>
</dbReference>
<dbReference type="PANTHER" id="PTHR10678">
    <property type="entry name" value="26S PROTEASOME NON-ATPASE REGULATORY SUBUNIT 11/COP9 SIGNALOSOME COMPLEX SUBUNIT 2"/>
    <property type="match status" value="1"/>
</dbReference>
<reference evidence="2" key="1">
    <citation type="journal article" date="2021" name="Open Biol.">
        <title>Shared evolutionary footprints suggest mitochondrial oxidative damage underlies multiple complex I losses in fungi.</title>
        <authorList>
            <person name="Schikora-Tamarit M.A."/>
            <person name="Marcet-Houben M."/>
            <person name="Nosek J."/>
            <person name="Gabaldon T."/>
        </authorList>
    </citation>
    <scope>NUCLEOTIDE SEQUENCE</scope>
    <source>
        <strain evidence="2">NCAIM Y.01608</strain>
    </source>
</reference>
<organism evidence="2 3">
    <name type="scientific">Ogataea polymorpha</name>
    <dbReference type="NCBI Taxonomy" id="460523"/>
    <lineage>
        <taxon>Eukaryota</taxon>
        <taxon>Fungi</taxon>
        <taxon>Dikarya</taxon>
        <taxon>Ascomycota</taxon>
        <taxon>Saccharomycotina</taxon>
        <taxon>Pichiomycetes</taxon>
        <taxon>Pichiales</taxon>
        <taxon>Pichiaceae</taxon>
        <taxon>Ogataea</taxon>
    </lineage>
</organism>
<feature type="compositionally biased region" description="Acidic residues" evidence="1">
    <location>
        <begin position="1"/>
        <end position="32"/>
    </location>
</feature>
<evidence type="ECO:0008006" key="4">
    <source>
        <dbReference type="Google" id="ProtNLM"/>
    </source>
</evidence>
<dbReference type="Proteomes" id="UP000788993">
    <property type="component" value="Unassembled WGS sequence"/>
</dbReference>
<accession>A0A9P8T422</accession>
<evidence type="ECO:0000256" key="1">
    <source>
        <dbReference type="SAM" id="MobiDB-lite"/>
    </source>
</evidence>
<gene>
    <name evidence="2" type="ORF">OGATHE_004127</name>
</gene>
<dbReference type="EMBL" id="JAEUBD010001178">
    <property type="protein sequence ID" value="KAH3665311.1"/>
    <property type="molecule type" value="Genomic_DNA"/>
</dbReference>
<reference evidence="2" key="2">
    <citation type="submission" date="2021-01" db="EMBL/GenBank/DDBJ databases">
        <authorList>
            <person name="Schikora-Tamarit M.A."/>
        </authorList>
    </citation>
    <scope>NUCLEOTIDE SEQUENCE</scope>
    <source>
        <strain evidence="2">NCAIM Y.01608</strain>
    </source>
</reference>
<dbReference type="Gene3D" id="1.25.40.570">
    <property type="match status" value="1"/>
</dbReference>
<sequence>MSDWDDDMYDDDEEELSFEEDDAQESVDESATDMESRYFWGKELRQDEKLEEALQVFQENIDKNDNPEYVFKSTKQAVKVSIELGDAVKIMRYLDLFFEQLPQMAVSYGDSSFSKMLHRFDHPIPGCSSELQKQVYNKFSAYLKASNSSNERLVIRVELGRAGLLLAEQNYREARLLLQKLEDSVTASSEAIKSTYLLEVLALEMVIASHGEINVEELSRLTKMASKLGSSIPQSRIVGIVKECSGLVAMFDEDFQTANHCFQESFRGFNECGDDRRVDVLMKYIISNLLSESEIDPFQSGDFQGFDDVPEIVKLMELYRYVQETDIAKYNTLLNDDEDFEKLMQGNLLAQFIPFVTELVHVRFVVEYLQLFKRVSLRQLQEKLKIQESDLEVMLLKLYGEGKISNYKLDLVAKTVEFCGSSILDPHVSPIDVLERLQLFQKDKLNVSSDDFGADSQERLQELLSTKFHKDPVPNSPTIHTELPSSTIISKEVLEPLISTPRSFESSEELFRELEHYLEYIKSAIPSKAPIKRSIIEKVRIDSQNQEREKISQIDETGNTDYDHLIPEVVQFTMMENLDVSDREQPAQEISEEEMKDRKLRSLHELVCELSRYYDTVKRNFAEGLCANRNFGGEARE</sequence>
<name>A0A9P8T422_9ASCO</name>
<protein>
    <recommendedName>
        <fullName evidence="4">COP9 signalosome complex subunit 2</fullName>
    </recommendedName>
</protein>
<evidence type="ECO:0000313" key="3">
    <source>
        <dbReference type="Proteomes" id="UP000788993"/>
    </source>
</evidence>
<keyword evidence="3" id="KW-1185">Reference proteome</keyword>